<dbReference type="AlphaFoldDB" id="A0A0U1L0E9"/>
<keyword evidence="3" id="KW-1185">Reference proteome</keyword>
<dbReference type="EMBL" id="CTRP01000012">
    <property type="protein sequence ID" value="CQR73132.1"/>
    <property type="molecule type" value="Genomic_DNA"/>
</dbReference>
<proteinExistence type="predicted"/>
<sequence length="198" mass="22455">MKRFDSVILKIFLYELPIILLYFISISIFGLEAAAQRNSFAKVWYDFGGCFIFGSWMAVSLCLSVRLMVSASCREKVLAKLTFLKERDEREVLLTGQAAKNTMLTTLAILLFLFCLSCFQISVYQVPPEQAVDGKSRVLSLGLQFDFTTKKIPQTAENIEKQNLLSYDALPISSSTVIICLIGWQIASYNYLMRRAIK</sequence>
<reference evidence="3" key="1">
    <citation type="submission" date="2015-03" db="EMBL/GenBank/DDBJ databases">
        <authorList>
            <person name="Nijsse Bart"/>
        </authorList>
    </citation>
    <scope>NUCLEOTIDE SEQUENCE [LARGE SCALE GENOMIC DNA]</scope>
</reference>
<gene>
    <name evidence="2" type="ORF">SpAn4DRAFT_2364</name>
</gene>
<evidence type="ECO:0000256" key="1">
    <source>
        <dbReference type="SAM" id="Phobius"/>
    </source>
</evidence>
<dbReference type="RefSeq" id="WP_021167941.1">
    <property type="nucleotide sequence ID" value="NZ_CTRP01000012.1"/>
</dbReference>
<feature type="transmembrane region" description="Helical" evidence="1">
    <location>
        <begin position="103"/>
        <end position="123"/>
    </location>
</feature>
<accession>A0A0U1L0E9</accession>
<evidence type="ECO:0000313" key="2">
    <source>
        <dbReference type="EMBL" id="CQR73132.1"/>
    </source>
</evidence>
<feature type="transmembrane region" description="Helical" evidence="1">
    <location>
        <begin position="43"/>
        <end position="69"/>
    </location>
</feature>
<organism evidence="2 3">
    <name type="scientific">Sporomusa ovata</name>
    <dbReference type="NCBI Taxonomy" id="2378"/>
    <lineage>
        <taxon>Bacteria</taxon>
        <taxon>Bacillati</taxon>
        <taxon>Bacillota</taxon>
        <taxon>Negativicutes</taxon>
        <taxon>Selenomonadales</taxon>
        <taxon>Sporomusaceae</taxon>
        <taxon>Sporomusa</taxon>
    </lineage>
</organism>
<evidence type="ECO:0000313" key="3">
    <source>
        <dbReference type="Proteomes" id="UP000049855"/>
    </source>
</evidence>
<feature type="transmembrane region" description="Helical" evidence="1">
    <location>
        <begin position="172"/>
        <end position="192"/>
    </location>
</feature>
<dbReference type="Proteomes" id="UP000049855">
    <property type="component" value="Unassembled WGS sequence"/>
</dbReference>
<keyword evidence="1" id="KW-0812">Transmembrane</keyword>
<keyword evidence="1" id="KW-0472">Membrane</keyword>
<feature type="transmembrane region" description="Helical" evidence="1">
    <location>
        <begin position="12"/>
        <end position="31"/>
    </location>
</feature>
<protein>
    <submittedName>
        <fullName evidence="2">Uncharacterized protein</fullName>
    </submittedName>
</protein>
<name>A0A0U1L0E9_9FIRM</name>
<keyword evidence="1" id="KW-1133">Transmembrane helix</keyword>